<keyword evidence="1" id="KW-0472">Membrane</keyword>
<feature type="transmembrane region" description="Helical" evidence="1">
    <location>
        <begin position="97"/>
        <end position="121"/>
    </location>
</feature>
<feature type="transmembrane region" description="Helical" evidence="1">
    <location>
        <begin position="64"/>
        <end position="85"/>
    </location>
</feature>
<evidence type="ECO:0000313" key="3">
    <source>
        <dbReference type="EMBL" id="OUM86627.1"/>
    </source>
</evidence>
<dbReference type="EMBL" id="LZRT01000087">
    <property type="protein sequence ID" value="OUM86627.1"/>
    <property type="molecule type" value="Genomic_DNA"/>
</dbReference>
<proteinExistence type="predicted"/>
<sequence>MKRVLGFLVLLTVCSILVGSFAPEASAETIMDRIRQNQGTGGITALEQQVDESTTTFVRTARRIFVTLTVIFGLWLAITYLKGGFSPDTLRDTKGRIGFFFLFLALSYWTEQILGFVFNLFGIDLSTL</sequence>
<protein>
    <submittedName>
        <fullName evidence="3">Uncharacterized protein</fullName>
    </submittedName>
</protein>
<evidence type="ECO:0000256" key="2">
    <source>
        <dbReference type="SAM" id="SignalP"/>
    </source>
</evidence>
<organism evidence="3 4">
    <name type="scientific">Bacillus thermozeamaize</name>
    <dbReference type="NCBI Taxonomy" id="230954"/>
    <lineage>
        <taxon>Bacteria</taxon>
        <taxon>Bacillati</taxon>
        <taxon>Bacillota</taxon>
        <taxon>Bacilli</taxon>
        <taxon>Bacillales</taxon>
        <taxon>Bacillaceae</taxon>
        <taxon>Bacillus</taxon>
    </lineage>
</organism>
<keyword evidence="1" id="KW-1133">Transmembrane helix</keyword>
<gene>
    <name evidence="3" type="ORF">BAA01_11500</name>
</gene>
<dbReference type="AlphaFoldDB" id="A0A1Y3PKF9"/>
<keyword evidence="1" id="KW-0812">Transmembrane</keyword>
<accession>A0A1Y3PKF9</accession>
<evidence type="ECO:0000256" key="1">
    <source>
        <dbReference type="SAM" id="Phobius"/>
    </source>
</evidence>
<feature type="signal peptide" evidence="2">
    <location>
        <begin position="1"/>
        <end position="27"/>
    </location>
</feature>
<feature type="chain" id="PRO_5012056618" evidence="2">
    <location>
        <begin position="28"/>
        <end position="128"/>
    </location>
</feature>
<dbReference type="Proteomes" id="UP000196475">
    <property type="component" value="Unassembled WGS sequence"/>
</dbReference>
<evidence type="ECO:0000313" key="4">
    <source>
        <dbReference type="Proteomes" id="UP000196475"/>
    </source>
</evidence>
<name>A0A1Y3PKF9_9BACI</name>
<reference evidence="4" key="1">
    <citation type="submission" date="2016-06" db="EMBL/GenBank/DDBJ databases">
        <authorList>
            <person name="Nascimento L."/>
            <person name="Pereira R.V."/>
            <person name="Martins L.F."/>
            <person name="Quaggio R.B."/>
            <person name="Silva A.M."/>
            <person name="Setubal J.C."/>
        </authorList>
    </citation>
    <scope>NUCLEOTIDE SEQUENCE [LARGE SCALE GENOMIC DNA]</scope>
</reference>
<comment type="caution">
    <text evidence="3">The sequence shown here is derived from an EMBL/GenBank/DDBJ whole genome shotgun (WGS) entry which is preliminary data.</text>
</comment>
<keyword evidence="2" id="KW-0732">Signal</keyword>